<keyword evidence="1" id="KW-0805">Transcription regulation</keyword>
<dbReference type="GO" id="GO:0003700">
    <property type="term" value="F:DNA-binding transcription factor activity"/>
    <property type="evidence" value="ECO:0007669"/>
    <property type="project" value="InterPro"/>
</dbReference>
<dbReference type="PROSITE" id="PS50949">
    <property type="entry name" value="HTH_GNTR"/>
    <property type="match status" value="1"/>
</dbReference>
<dbReference type="InterPro" id="IPR036388">
    <property type="entry name" value="WH-like_DNA-bd_sf"/>
</dbReference>
<gene>
    <name evidence="5" type="ORF">BSZ40_04325</name>
</gene>
<evidence type="ECO:0000256" key="3">
    <source>
        <dbReference type="ARBA" id="ARBA00023163"/>
    </source>
</evidence>
<comment type="caution">
    <text evidence="5">The sequence shown here is derived from an EMBL/GenBank/DDBJ whole genome shotgun (WGS) entry which is preliminary data.</text>
</comment>
<dbReference type="EMBL" id="MQVS01000003">
    <property type="protein sequence ID" value="OKL52136.1"/>
    <property type="molecule type" value="Genomic_DNA"/>
</dbReference>
<evidence type="ECO:0000313" key="5">
    <source>
        <dbReference type="EMBL" id="OKL52136.1"/>
    </source>
</evidence>
<dbReference type="SUPFAM" id="SSF46785">
    <property type="entry name" value="Winged helix' DNA-binding domain"/>
    <property type="match status" value="1"/>
</dbReference>
<evidence type="ECO:0000313" key="6">
    <source>
        <dbReference type="Proteomes" id="UP000185612"/>
    </source>
</evidence>
<dbReference type="InterPro" id="IPR036390">
    <property type="entry name" value="WH_DNA-bd_sf"/>
</dbReference>
<dbReference type="InterPro" id="IPR000524">
    <property type="entry name" value="Tscrpt_reg_HTH_GntR"/>
</dbReference>
<dbReference type="Gene3D" id="1.10.10.10">
    <property type="entry name" value="Winged helix-like DNA-binding domain superfamily/Winged helix DNA-binding domain"/>
    <property type="match status" value="1"/>
</dbReference>
<proteinExistence type="predicted"/>
<name>A0A1Q5PXA7_9ACTO</name>
<dbReference type="STRING" id="52770.BSZ40_04325"/>
<keyword evidence="6" id="KW-1185">Reference proteome</keyword>
<dbReference type="GO" id="GO:0003677">
    <property type="term" value="F:DNA binding"/>
    <property type="evidence" value="ECO:0007669"/>
    <property type="project" value="UniProtKB-KW"/>
</dbReference>
<feature type="domain" description="HTH gntR-type" evidence="4">
    <location>
        <begin position="6"/>
        <end position="74"/>
    </location>
</feature>
<sequence>MFEETTPIYLQIAAELEQKILSGALTEGSQVMSTTQYSALYRINPATVAKGFAQLLDAGLLEKRRGIGTFVAPGARARLAARERADFVSQQLAPVLARAADLDMSAADVIALVTEHFPKKES</sequence>
<dbReference type="Proteomes" id="UP000185612">
    <property type="component" value="Unassembled WGS sequence"/>
</dbReference>
<dbReference type="OrthoDB" id="162505at2"/>
<dbReference type="SMART" id="SM00345">
    <property type="entry name" value="HTH_GNTR"/>
    <property type="match status" value="1"/>
</dbReference>
<dbReference type="PANTHER" id="PTHR38445:SF10">
    <property type="entry name" value="GNTR-FAMILY TRANSCRIPTIONAL REGULATOR"/>
    <property type="match status" value="1"/>
</dbReference>
<dbReference type="CDD" id="cd07377">
    <property type="entry name" value="WHTH_GntR"/>
    <property type="match status" value="1"/>
</dbReference>
<dbReference type="PANTHER" id="PTHR38445">
    <property type="entry name" value="HTH-TYPE TRANSCRIPTIONAL REPRESSOR YTRA"/>
    <property type="match status" value="1"/>
</dbReference>
<reference evidence="6" key="1">
    <citation type="submission" date="2016-12" db="EMBL/GenBank/DDBJ databases">
        <authorList>
            <person name="Meng X."/>
        </authorList>
    </citation>
    <scope>NUCLEOTIDE SEQUENCE [LARGE SCALE GENOMIC DNA]</scope>
    <source>
        <strain evidence="6">DSM 20732</strain>
    </source>
</reference>
<evidence type="ECO:0000256" key="2">
    <source>
        <dbReference type="ARBA" id="ARBA00023125"/>
    </source>
</evidence>
<keyword evidence="2" id="KW-0238">DNA-binding</keyword>
<accession>A0A1Q5PXA7</accession>
<evidence type="ECO:0000256" key="1">
    <source>
        <dbReference type="ARBA" id="ARBA00023015"/>
    </source>
</evidence>
<dbReference type="Pfam" id="PF00392">
    <property type="entry name" value="GntR"/>
    <property type="match status" value="1"/>
</dbReference>
<dbReference type="RefSeq" id="WP_073823648.1">
    <property type="nucleotide sequence ID" value="NZ_JAUNKL010000007.1"/>
</dbReference>
<dbReference type="AlphaFoldDB" id="A0A1Q5PXA7"/>
<keyword evidence="3" id="KW-0804">Transcription</keyword>
<organism evidence="5 6">
    <name type="scientific">Buchananella hordeovulneris</name>
    <dbReference type="NCBI Taxonomy" id="52770"/>
    <lineage>
        <taxon>Bacteria</taxon>
        <taxon>Bacillati</taxon>
        <taxon>Actinomycetota</taxon>
        <taxon>Actinomycetes</taxon>
        <taxon>Actinomycetales</taxon>
        <taxon>Actinomycetaceae</taxon>
        <taxon>Buchananella</taxon>
    </lineage>
</organism>
<protein>
    <submittedName>
        <fullName evidence="5">GntR family transcriptional regulator</fullName>
    </submittedName>
</protein>
<evidence type="ECO:0000259" key="4">
    <source>
        <dbReference type="PROSITE" id="PS50949"/>
    </source>
</evidence>